<reference evidence="2" key="1">
    <citation type="submission" date="2020-05" db="EMBL/GenBank/DDBJ databases">
        <authorList>
            <person name="Chiriac C."/>
            <person name="Salcher M."/>
            <person name="Ghai R."/>
            <person name="Kavagutti S V."/>
        </authorList>
    </citation>
    <scope>NUCLEOTIDE SEQUENCE</scope>
</reference>
<dbReference type="SUPFAM" id="SSF54427">
    <property type="entry name" value="NTF2-like"/>
    <property type="match status" value="1"/>
</dbReference>
<accession>A0A6J6G4A3</accession>
<dbReference type="Gene3D" id="3.10.450.50">
    <property type="match status" value="1"/>
</dbReference>
<name>A0A6J6G4A3_9ZZZZ</name>
<sequence length="161" mass="18139">MTDARLTDAEIIGVRDRLEIRALVDSYAFSVDSGEHERTAGLFAADGELRIFERGNPVAVRERIGRAEIAAAMQGLSRYELTIHFVGNHRSEIDGDEATGETYCVANHVRTVDEGGGPDGRSNYVMHVRYLDRYTRTDEGWKIKQRHLMLEFTEDRPVTGP</sequence>
<organism evidence="2">
    <name type="scientific">freshwater metagenome</name>
    <dbReference type="NCBI Taxonomy" id="449393"/>
    <lineage>
        <taxon>unclassified sequences</taxon>
        <taxon>metagenomes</taxon>
        <taxon>ecological metagenomes</taxon>
    </lineage>
</organism>
<dbReference type="InterPro" id="IPR037401">
    <property type="entry name" value="SnoaL-like"/>
</dbReference>
<dbReference type="CDD" id="cd00531">
    <property type="entry name" value="NTF2_like"/>
    <property type="match status" value="1"/>
</dbReference>
<evidence type="ECO:0000313" key="2">
    <source>
        <dbReference type="EMBL" id="CAB4595400.1"/>
    </source>
</evidence>
<dbReference type="Pfam" id="PF13577">
    <property type="entry name" value="SnoaL_4"/>
    <property type="match status" value="1"/>
</dbReference>
<dbReference type="AlphaFoldDB" id="A0A6J6G4A3"/>
<feature type="domain" description="SnoaL-like" evidence="1">
    <location>
        <begin position="15"/>
        <end position="147"/>
    </location>
</feature>
<protein>
    <submittedName>
        <fullName evidence="2">Unannotated protein</fullName>
    </submittedName>
</protein>
<proteinExistence type="predicted"/>
<dbReference type="EMBL" id="CAEZUP010000001">
    <property type="protein sequence ID" value="CAB4595400.1"/>
    <property type="molecule type" value="Genomic_DNA"/>
</dbReference>
<dbReference type="InterPro" id="IPR032710">
    <property type="entry name" value="NTF2-like_dom_sf"/>
</dbReference>
<evidence type="ECO:0000259" key="1">
    <source>
        <dbReference type="Pfam" id="PF13577"/>
    </source>
</evidence>
<gene>
    <name evidence="2" type="ORF">UFOPK1835_00025</name>
</gene>